<evidence type="ECO:0000313" key="9">
    <source>
        <dbReference type="EMBL" id="CCI49012.1"/>
    </source>
</evidence>
<dbReference type="OrthoDB" id="245173at2759"/>
<keyword evidence="7" id="KW-0472">Membrane</keyword>
<accession>A0A024GQM6</accession>
<dbReference type="GO" id="GO:0006890">
    <property type="term" value="P:retrograde vesicle-mediated transport, Golgi to endoplasmic reticulum"/>
    <property type="evidence" value="ECO:0007669"/>
    <property type="project" value="TreeGrafter"/>
</dbReference>
<evidence type="ECO:0000313" key="10">
    <source>
        <dbReference type="Proteomes" id="UP000053237"/>
    </source>
</evidence>
<dbReference type="GO" id="GO:0006886">
    <property type="term" value="P:intracellular protein transport"/>
    <property type="evidence" value="ECO:0007669"/>
    <property type="project" value="InterPro"/>
</dbReference>
<dbReference type="InterPro" id="IPR019335">
    <property type="entry name" value="COG7"/>
</dbReference>
<comment type="similarity">
    <text evidence="2">Belongs to the COG7 family.</text>
</comment>
<dbReference type="PANTHER" id="PTHR21443:SF0">
    <property type="entry name" value="CONSERVED OLIGOMERIC GOLGI COMPLEX SUBUNIT 7"/>
    <property type="match status" value="1"/>
</dbReference>
<evidence type="ECO:0000256" key="4">
    <source>
        <dbReference type="ARBA" id="ARBA00022448"/>
    </source>
</evidence>
<dbReference type="AlphaFoldDB" id="A0A024GQM6"/>
<gene>
    <name evidence="9" type="ORF">BN9_102660</name>
</gene>
<keyword evidence="4" id="KW-0813">Transport</keyword>
<dbReference type="InParanoid" id="A0A024GQM6"/>
<evidence type="ECO:0000256" key="1">
    <source>
        <dbReference type="ARBA" id="ARBA00004395"/>
    </source>
</evidence>
<dbReference type="GO" id="GO:0000139">
    <property type="term" value="C:Golgi membrane"/>
    <property type="evidence" value="ECO:0007669"/>
    <property type="project" value="UniProtKB-SubCell"/>
</dbReference>
<name>A0A024GQM6_9STRA</name>
<dbReference type="GO" id="GO:0017119">
    <property type="term" value="C:Golgi transport complex"/>
    <property type="evidence" value="ECO:0007669"/>
    <property type="project" value="InterPro"/>
</dbReference>
<keyword evidence="10" id="KW-1185">Reference proteome</keyword>
<dbReference type="GO" id="GO:0007030">
    <property type="term" value="P:Golgi organization"/>
    <property type="evidence" value="ECO:0007669"/>
    <property type="project" value="TreeGrafter"/>
</dbReference>
<dbReference type="EMBL" id="CAIX01000267">
    <property type="protein sequence ID" value="CCI49012.1"/>
    <property type="molecule type" value="Genomic_DNA"/>
</dbReference>
<comment type="subcellular location">
    <subcellularLocation>
        <location evidence="1">Golgi apparatus membrane</location>
        <topology evidence="1">Peripheral membrane protein</topology>
    </subcellularLocation>
</comment>
<organism evidence="9 10">
    <name type="scientific">Albugo candida</name>
    <dbReference type="NCBI Taxonomy" id="65357"/>
    <lineage>
        <taxon>Eukaryota</taxon>
        <taxon>Sar</taxon>
        <taxon>Stramenopiles</taxon>
        <taxon>Oomycota</taxon>
        <taxon>Peronosporomycetes</taxon>
        <taxon>Albuginales</taxon>
        <taxon>Albuginaceae</taxon>
        <taxon>Albugo</taxon>
    </lineage>
</organism>
<evidence type="ECO:0000256" key="6">
    <source>
        <dbReference type="ARBA" id="ARBA00023034"/>
    </source>
</evidence>
<evidence type="ECO:0000256" key="7">
    <source>
        <dbReference type="ARBA" id="ARBA00023136"/>
    </source>
</evidence>
<dbReference type="Pfam" id="PF10191">
    <property type="entry name" value="COG7"/>
    <property type="match status" value="1"/>
</dbReference>
<evidence type="ECO:0000256" key="2">
    <source>
        <dbReference type="ARBA" id="ARBA00005831"/>
    </source>
</evidence>
<dbReference type="STRING" id="65357.A0A024GQM6"/>
<keyword evidence="5" id="KW-0653">Protein transport</keyword>
<evidence type="ECO:0000256" key="8">
    <source>
        <dbReference type="ARBA" id="ARBA00031345"/>
    </source>
</evidence>
<evidence type="ECO:0000256" key="3">
    <source>
        <dbReference type="ARBA" id="ARBA00020984"/>
    </source>
</evidence>
<dbReference type="PANTHER" id="PTHR21443">
    <property type="entry name" value="CONSERVED OLIGOMERIC GOLGI COMPLEX COMPONENT 7"/>
    <property type="match status" value="1"/>
</dbReference>
<comment type="caution">
    <text evidence="9">The sequence shown here is derived from an EMBL/GenBank/DDBJ whole genome shotgun (WGS) entry which is preliminary data.</text>
</comment>
<keyword evidence="6" id="KW-0333">Golgi apparatus</keyword>
<protein>
    <recommendedName>
        <fullName evidence="3">Conserved oligomeric Golgi complex subunit 7</fullName>
    </recommendedName>
    <alternativeName>
        <fullName evidence="8">Component of oligomeric Golgi complex 7</fullName>
    </alternativeName>
</protein>
<evidence type="ECO:0000256" key="5">
    <source>
        <dbReference type="ARBA" id="ARBA00022927"/>
    </source>
</evidence>
<dbReference type="Proteomes" id="UP000053237">
    <property type="component" value="Unassembled WGS sequence"/>
</dbReference>
<reference evidence="9 10" key="1">
    <citation type="submission" date="2012-05" db="EMBL/GenBank/DDBJ databases">
        <title>Recombination and specialization in a pathogen metapopulation.</title>
        <authorList>
            <person name="Gardiner A."/>
            <person name="Kemen E."/>
            <person name="Schultz-Larsen T."/>
            <person name="MacLean D."/>
            <person name="Van Oosterhout C."/>
            <person name="Jones J.D.G."/>
        </authorList>
    </citation>
    <scope>NUCLEOTIDE SEQUENCE [LARGE SCALE GENOMIC DNA]</scope>
    <source>
        <strain evidence="9 10">Ac Nc2</strain>
    </source>
</reference>
<sequence length="830" mass="94215">MIPAEQTEEGQFAASDFDVVAWTEQTIINHHGDLTALARYLGPLSALSKEVATTIRQSMQQLMITVPDIDSHFKTIQNNCQLLQNDTKRILSELNANRSDTESNAQMKSRTKDLTCLTQLHEALKRMKTCKRLLSEAKKWEEHVDFVTIALQGIKSVQIQNPDPFFSIADRLHAMKQSAKILEQVAGASERQTILTTFRDQFQLQLQPALTLLLQDPSISTQMETIRIFKKLFESIEQTSILWQTLSDKRSAAIHKLWSSEVAVSNHSFKPQIWIEWIVHSFLPRVLAMLTQEQANLIDMFDTAKEGHAVLVLLLEKTLQPLHQLFQNRLERISVDHLDWLFGQMCDFTVSVLQLFRPDPLASSNVTNTDEEFNSKMPLQRVIECVFTPFKPIYQDFAMYLKKAAVQELSLSMLEWKNTNTIEGLVEAMKESSLENIWNPLEELVKQTHSLSGGLLFADYVDGACQSIREVSSSLVDTLMVIRERDCTFRMAAQDQCCRYGGADVVDEMISYQKDSSFDWPKFHAALELLTLCGDIGYSLQIIQRRISIRIQQQLISLEEKRQLSTPTTSSQVVLFAAAYLRQDRFHTALQKRLEAVEAFADGQDAFHAVALTAQRLTFDSIIYPIRHILRPVALHPTWSLPSASTSDFPSMSALPQEYMTSIADILLSLLPQLEPFAQSCELQQIVLASRDIVDISRNTWHTIQKQWSFTDEEMDHFHRAFRMLNHANAHMESVTEFVDLWAATIAHTTLAGVLEMIHAIPAITATGARQLSVDLGYLRNVLGALGADDTMYIIDLESILNVLPSTPQKGFPPILIKISEHLMSKWKVV</sequence>
<proteinExistence type="inferred from homology"/>